<protein>
    <recommendedName>
        <fullName evidence="3">Response regulatory domain-containing protein</fullName>
    </recommendedName>
</protein>
<proteinExistence type="predicted"/>
<gene>
    <name evidence="1" type="ORF">FRUB_01005</name>
</gene>
<sequence length="138" mass="14556">MTAFKTLDTTCCPRAATEPGRKKAPRLVLGLVKSAFAAEVEAYFRQLGWDVVCVADSMDVSRAALRGKVTAVVLAVTPGDESGLLTCAKLRLTRPHARIILVGPEDARQARYARFAGAVGYLPEGTGVAAVARAVLGN</sequence>
<dbReference type="EMBL" id="NIDE01000001">
    <property type="protein sequence ID" value="OWK47306.1"/>
    <property type="molecule type" value="Genomic_DNA"/>
</dbReference>
<evidence type="ECO:0000313" key="2">
    <source>
        <dbReference type="Proteomes" id="UP000214646"/>
    </source>
</evidence>
<dbReference type="CDD" id="cd00156">
    <property type="entry name" value="REC"/>
    <property type="match status" value="1"/>
</dbReference>
<comment type="caution">
    <text evidence="1">The sequence shown here is derived from an EMBL/GenBank/DDBJ whole genome shotgun (WGS) entry which is preliminary data.</text>
</comment>
<accession>A0A225EBA5</accession>
<reference evidence="2" key="1">
    <citation type="submission" date="2017-06" db="EMBL/GenBank/DDBJ databases">
        <title>Genome analysis of Fimbriiglobus ruber SP5, the first member of the order Planctomycetales with confirmed chitinolytic capability.</title>
        <authorList>
            <person name="Ravin N.V."/>
            <person name="Rakitin A.L."/>
            <person name="Ivanova A.A."/>
            <person name="Beletsky A.V."/>
            <person name="Kulichevskaya I.S."/>
            <person name="Mardanov A.V."/>
            <person name="Dedysh S.N."/>
        </authorList>
    </citation>
    <scope>NUCLEOTIDE SEQUENCE [LARGE SCALE GENOMIC DNA]</scope>
    <source>
        <strain evidence="2">SP5</strain>
    </source>
</reference>
<dbReference type="Proteomes" id="UP000214646">
    <property type="component" value="Unassembled WGS sequence"/>
</dbReference>
<dbReference type="RefSeq" id="WP_088252430.1">
    <property type="nucleotide sequence ID" value="NZ_NIDE01000001.1"/>
</dbReference>
<name>A0A225EBA5_9BACT</name>
<dbReference type="SUPFAM" id="SSF52172">
    <property type="entry name" value="CheY-like"/>
    <property type="match status" value="1"/>
</dbReference>
<keyword evidence="2" id="KW-1185">Reference proteome</keyword>
<dbReference type="Gene3D" id="3.40.50.2300">
    <property type="match status" value="1"/>
</dbReference>
<dbReference type="InterPro" id="IPR011006">
    <property type="entry name" value="CheY-like_superfamily"/>
</dbReference>
<dbReference type="OrthoDB" id="9943636at2"/>
<evidence type="ECO:0008006" key="3">
    <source>
        <dbReference type="Google" id="ProtNLM"/>
    </source>
</evidence>
<evidence type="ECO:0000313" key="1">
    <source>
        <dbReference type="EMBL" id="OWK47306.1"/>
    </source>
</evidence>
<organism evidence="1 2">
    <name type="scientific">Fimbriiglobus ruber</name>
    <dbReference type="NCBI Taxonomy" id="1908690"/>
    <lineage>
        <taxon>Bacteria</taxon>
        <taxon>Pseudomonadati</taxon>
        <taxon>Planctomycetota</taxon>
        <taxon>Planctomycetia</taxon>
        <taxon>Gemmatales</taxon>
        <taxon>Gemmataceae</taxon>
        <taxon>Fimbriiglobus</taxon>
    </lineage>
</organism>
<dbReference type="AlphaFoldDB" id="A0A225EBA5"/>